<evidence type="ECO:0000313" key="9">
    <source>
        <dbReference type="EMBL" id="NLR63853.1"/>
    </source>
</evidence>
<evidence type="ECO:0000259" key="7">
    <source>
        <dbReference type="Pfam" id="PF02687"/>
    </source>
</evidence>
<proteinExistence type="predicted"/>
<dbReference type="PANTHER" id="PTHR30572:SF18">
    <property type="entry name" value="ABC-TYPE MACROLIDE FAMILY EXPORT SYSTEM PERMEASE COMPONENT 2"/>
    <property type="match status" value="1"/>
</dbReference>
<comment type="caution">
    <text evidence="9">The sequence shown here is derived from an EMBL/GenBank/DDBJ whole genome shotgun (WGS) entry which is preliminary data.</text>
</comment>
<evidence type="ECO:0000256" key="5">
    <source>
        <dbReference type="ARBA" id="ARBA00023136"/>
    </source>
</evidence>
<feature type="transmembrane region" description="Helical" evidence="6">
    <location>
        <begin position="415"/>
        <end position="439"/>
    </location>
</feature>
<organism evidence="9 10">
    <name type="scientific">Chitinophaga varians</name>
    <dbReference type="NCBI Taxonomy" id="2202339"/>
    <lineage>
        <taxon>Bacteria</taxon>
        <taxon>Pseudomonadati</taxon>
        <taxon>Bacteroidota</taxon>
        <taxon>Chitinophagia</taxon>
        <taxon>Chitinophagales</taxon>
        <taxon>Chitinophagaceae</taxon>
        <taxon>Chitinophaga</taxon>
    </lineage>
</organism>
<dbReference type="InterPro" id="IPR050250">
    <property type="entry name" value="Macrolide_Exporter_MacB"/>
</dbReference>
<feature type="transmembrane region" description="Helical" evidence="6">
    <location>
        <begin position="754"/>
        <end position="777"/>
    </location>
</feature>
<evidence type="ECO:0000256" key="1">
    <source>
        <dbReference type="ARBA" id="ARBA00004651"/>
    </source>
</evidence>
<feature type="transmembrane region" description="Helical" evidence="6">
    <location>
        <begin position="279"/>
        <end position="298"/>
    </location>
</feature>
<dbReference type="Pfam" id="PF12704">
    <property type="entry name" value="MacB_PCD"/>
    <property type="match status" value="1"/>
</dbReference>
<reference evidence="9 10" key="1">
    <citation type="submission" date="2020-04" db="EMBL/GenBank/DDBJ databases">
        <authorList>
            <person name="Yin C."/>
        </authorList>
    </citation>
    <scope>NUCLEOTIDE SEQUENCE [LARGE SCALE GENOMIC DNA]</scope>
    <source>
        <strain evidence="9 10">Ae27</strain>
    </source>
</reference>
<comment type="subcellular location">
    <subcellularLocation>
        <location evidence="1">Cell membrane</location>
        <topology evidence="1">Multi-pass membrane protein</topology>
    </subcellularLocation>
</comment>
<feature type="transmembrane region" description="Helical" evidence="6">
    <location>
        <begin position="723"/>
        <end position="742"/>
    </location>
</feature>
<gene>
    <name evidence="9" type="ORF">HGH92_06020</name>
</gene>
<feature type="transmembrane region" description="Helical" evidence="6">
    <location>
        <begin position="21"/>
        <end position="41"/>
    </location>
</feature>
<dbReference type="AlphaFoldDB" id="A0A847RL76"/>
<evidence type="ECO:0000256" key="2">
    <source>
        <dbReference type="ARBA" id="ARBA00022475"/>
    </source>
</evidence>
<evidence type="ECO:0000256" key="3">
    <source>
        <dbReference type="ARBA" id="ARBA00022692"/>
    </source>
</evidence>
<evidence type="ECO:0000313" key="10">
    <source>
        <dbReference type="Proteomes" id="UP000570474"/>
    </source>
</evidence>
<feature type="domain" description="MacB-like periplasmic core" evidence="8">
    <location>
        <begin position="20"/>
        <end position="239"/>
    </location>
</feature>
<dbReference type="InterPro" id="IPR025857">
    <property type="entry name" value="MacB_PCD"/>
</dbReference>
<feature type="transmembrane region" description="Helical" evidence="6">
    <location>
        <begin position="674"/>
        <end position="696"/>
    </location>
</feature>
<protein>
    <submittedName>
        <fullName evidence="9">FtsX-like permease family protein</fullName>
    </submittedName>
</protein>
<dbReference type="InterPro" id="IPR003838">
    <property type="entry name" value="ABC3_permease_C"/>
</dbReference>
<keyword evidence="3 6" id="KW-0812">Transmembrane</keyword>
<keyword evidence="2" id="KW-1003">Cell membrane</keyword>
<sequence>MLRNYLKIAWRNLNKHRLYTLINVMGLALATAAFLLIINYVRFEHSYEDFYKNADNIYRVTLDRYKGAEYVLTDCETHYPLGPFMKREMPEVKDFVRMQAVEEFGEIKQGNRVFHMDRLYATDPSVFTVFNYRFIDGDPATALNAPFQVVVTASTAQKLFGRVHAKGAVFQADDKVFTVTGIIEDIPENTHLKINALFSHTSLPSVHRSPDNWDGNNTYTYVELAPHSSVAALNEKLKKLSKEHIRENVFTAQAIKDIHLYSHKSFEPENNGDIKTVRFLLITALLVLLVGAVNYVNLTTARAAERVRETGMRKALGSSRGMLINQFMVETVLINLLAMLAALVLVQLALPAYFSLMDRPVDTGFFSAPFLWVNVAALFVLNSLLSGIYPALVLSGVQPVSVTKRTFTGGVKGSLLRKALVVSQFTAALVVLSASFIVYRQLAYLRSQDLGLNTEQVLIVTAASSSQEATLKKQAAAFLNSIGQLPQVEKASVCGSVPGSDQLSTTTGIRQYGTQTGAGYNYYMYNIDAGFIPAMQIKMAAGHNFDPGTDNSSSIIVNREAARLLGFSSPEAAIGGKIAFFPNETPYSTIIGVTENFHQQSMKTVLLPMVHWYREIGSYYAVKIKTTDMPATLAQIKHIWEQLHPGYPFDYRFMDELYDRQYKSDEQFGKVVKVFSVFLLFITCLGILGLTAFSITKRRKEIGIRKTLGASVGSIVTLLSKDFVYLILIALAVATPLTWWAMGQWLDNFAYRAPISWTVFSMAGLLTLLIAMVTVSFQTVRAAMDNPIHALRSE</sequence>
<keyword evidence="10" id="KW-1185">Reference proteome</keyword>
<dbReference type="GO" id="GO:0005886">
    <property type="term" value="C:plasma membrane"/>
    <property type="evidence" value="ECO:0007669"/>
    <property type="project" value="UniProtKB-SubCell"/>
</dbReference>
<dbReference type="RefSeq" id="WP_168869836.1">
    <property type="nucleotide sequence ID" value="NZ_JABAIA010000001.1"/>
</dbReference>
<feature type="domain" description="ABC3 transporter permease C-terminal" evidence="7">
    <location>
        <begin position="674"/>
        <end position="782"/>
    </location>
</feature>
<dbReference type="Proteomes" id="UP000570474">
    <property type="component" value="Unassembled WGS sequence"/>
</dbReference>
<dbReference type="GO" id="GO:0022857">
    <property type="term" value="F:transmembrane transporter activity"/>
    <property type="evidence" value="ECO:0007669"/>
    <property type="project" value="TreeGrafter"/>
</dbReference>
<dbReference type="EMBL" id="JABAIA010000001">
    <property type="protein sequence ID" value="NLR63853.1"/>
    <property type="molecule type" value="Genomic_DNA"/>
</dbReference>
<accession>A0A847RL76</accession>
<feature type="domain" description="ABC3 transporter permease C-terminal" evidence="7">
    <location>
        <begin position="282"/>
        <end position="398"/>
    </location>
</feature>
<evidence type="ECO:0000256" key="6">
    <source>
        <dbReference type="SAM" id="Phobius"/>
    </source>
</evidence>
<evidence type="ECO:0000259" key="8">
    <source>
        <dbReference type="Pfam" id="PF12704"/>
    </source>
</evidence>
<feature type="transmembrane region" description="Helical" evidence="6">
    <location>
        <begin position="370"/>
        <end position="394"/>
    </location>
</feature>
<feature type="transmembrane region" description="Helical" evidence="6">
    <location>
        <begin position="327"/>
        <end position="350"/>
    </location>
</feature>
<keyword evidence="5 6" id="KW-0472">Membrane</keyword>
<evidence type="ECO:0000256" key="4">
    <source>
        <dbReference type="ARBA" id="ARBA00022989"/>
    </source>
</evidence>
<dbReference type="PANTHER" id="PTHR30572">
    <property type="entry name" value="MEMBRANE COMPONENT OF TRANSPORTER-RELATED"/>
    <property type="match status" value="1"/>
</dbReference>
<name>A0A847RL76_9BACT</name>
<dbReference type="Pfam" id="PF02687">
    <property type="entry name" value="FtsX"/>
    <property type="match status" value="2"/>
</dbReference>
<keyword evidence="4 6" id="KW-1133">Transmembrane helix</keyword>